<dbReference type="Gene3D" id="2.10.90.10">
    <property type="entry name" value="Cystine-knot cytokines"/>
    <property type="match status" value="1"/>
</dbReference>
<comment type="similarity">
    <text evidence="2">Belongs to the IL-17 family.</text>
</comment>
<feature type="signal peptide" evidence="5">
    <location>
        <begin position="1"/>
        <end position="18"/>
    </location>
</feature>
<accession>A0A6P7KDG6</accession>
<evidence type="ECO:0000256" key="4">
    <source>
        <dbReference type="ARBA" id="ARBA00022729"/>
    </source>
</evidence>
<organism evidence="6 7">
    <name type="scientific">Parambassis ranga</name>
    <name type="common">Indian glassy fish</name>
    <dbReference type="NCBI Taxonomy" id="210632"/>
    <lineage>
        <taxon>Eukaryota</taxon>
        <taxon>Metazoa</taxon>
        <taxon>Chordata</taxon>
        <taxon>Craniata</taxon>
        <taxon>Vertebrata</taxon>
        <taxon>Euteleostomi</taxon>
        <taxon>Actinopterygii</taxon>
        <taxon>Neopterygii</taxon>
        <taxon>Teleostei</taxon>
        <taxon>Neoteleostei</taxon>
        <taxon>Acanthomorphata</taxon>
        <taxon>Ovalentaria</taxon>
        <taxon>Ambassidae</taxon>
        <taxon>Parambassis</taxon>
    </lineage>
</organism>
<dbReference type="GO" id="GO:0005576">
    <property type="term" value="C:extracellular region"/>
    <property type="evidence" value="ECO:0007669"/>
    <property type="project" value="UniProtKB-SubCell"/>
</dbReference>
<proteinExistence type="inferred from homology"/>
<dbReference type="InterPro" id="IPR010345">
    <property type="entry name" value="IL-17_fam"/>
</dbReference>
<dbReference type="GO" id="GO:0005125">
    <property type="term" value="F:cytokine activity"/>
    <property type="evidence" value="ECO:0007669"/>
    <property type="project" value="InterPro"/>
</dbReference>
<name>A0A6P7KDG6_9TELE</name>
<evidence type="ECO:0000313" key="6">
    <source>
        <dbReference type="Proteomes" id="UP000515145"/>
    </source>
</evidence>
<evidence type="ECO:0000256" key="3">
    <source>
        <dbReference type="ARBA" id="ARBA00022525"/>
    </source>
</evidence>
<dbReference type="OrthoDB" id="6038945at2759"/>
<evidence type="ECO:0000313" key="7">
    <source>
        <dbReference type="RefSeq" id="XP_028287565.1"/>
    </source>
</evidence>
<evidence type="ECO:0000256" key="5">
    <source>
        <dbReference type="SAM" id="SignalP"/>
    </source>
</evidence>
<sequence>MHPAQILLLGLVLVSVCAHECMDGKKLEDAAKRKLKKLSLPPEALPSKGVPNECPLDLYRLHADVDLRERSLSPWEYELVTLEDHFPPSYIGARCLCHGCIRISESGNVLQDPSFNSATVPQSRPFLKKTRCTDEPGYRLEHVTVDVPVGCTCVRPNTVTS</sequence>
<dbReference type="Proteomes" id="UP000515145">
    <property type="component" value="Chromosome 19"/>
</dbReference>
<dbReference type="GeneID" id="114452444"/>
<dbReference type="InterPro" id="IPR029034">
    <property type="entry name" value="Cystine-knot_cytokine"/>
</dbReference>
<feature type="chain" id="PRO_5028335571" evidence="5">
    <location>
        <begin position="19"/>
        <end position="161"/>
    </location>
</feature>
<keyword evidence="4 5" id="KW-0732">Signal</keyword>
<keyword evidence="3" id="KW-0964">Secreted</keyword>
<dbReference type="AlphaFoldDB" id="A0A6P7KDG6"/>
<comment type="subcellular location">
    <subcellularLocation>
        <location evidence="1">Secreted</location>
    </subcellularLocation>
</comment>
<dbReference type="Pfam" id="PF06083">
    <property type="entry name" value="IL17"/>
    <property type="match status" value="1"/>
</dbReference>
<gene>
    <name evidence="7" type="primary">il17c</name>
</gene>
<keyword evidence="6" id="KW-1185">Reference proteome</keyword>
<dbReference type="InParanoid" id="A0A6P7KDG6"/>
<protein>
    <submittedName>
        <fullName evidence="7">Interleukin-17C</fullName>
    </submittedName>
</protein>
<dbReference type="CTD" id="27189"/>
<dbReference type="RefSeq" id="XP_028287565.1">
    <property type="nucleotide sequence ID" value="XM_028431764.1"/>
</dbReference>
<reference evidence="7" key="1">
    <citation type="submission" date="2025-08" db="UniProtKB">
        <authorList>
            <consortium name="RefSeq"/>
        </authorList>
    </citation>
    <scope>IDENTIFICATION</scope>
</reference>
<evidence type="ECO:0000256" key="2">
    <source>
        <dbReference type="ARBA" id="ARBA00007236"/>
    </source>
</evidence>
<dbReference type="SUPFAM" id="SSF57501">
    <property type="entry name" value="Cystine-knot cytokines"/>
    <property type="match status" value="1"/>
</dbReference>
<evidence type="ECO:0000256" key="1">
    <source>
        <dbReference type="ARBA" id="ARBA00004613"/>
    </source>
</evidence>